<keyword evidence="3" id="KW-1185">Reference proteome</keyword>
<sequence>DDDAARDSHSQQLRIWGSPWWVMSFGLACNCDVKHMQMLDVGEDGVSNGLRELLRVFGLLMGLSWEACFVTAVEDISEGHTKHQRTFIISGITLALGLVVVPAWALYILPKVLEAEEEEEARRNEVEEAYVYQGAVE</sequence>
<dbReference type="Proteomes" id="UP001189429">
    <property type="component" value="Unassembled WGS sequence"/>
</dbReference>
<feature type="transmembrane region" description="Helical" evidence="1">
    <location>
        <begin position="86"/>
        <end position="109"/>
    </location>
</feature>
<accession>A0ABN9RQH8</accession>
<protein>
    <submittedName>
        <fullName evidence="2">Uncharacterized protein</fullName>
    </submittedName>
</protein>
<organism evidence="2 3">
    <name type="scientific">Prorocentrum cordatum</name>
    <dbReference type="NCBI Taxonomy" id="2364126"/>
    <lineage>
        <taxon>Eukaryota</taxon>
        <taxon>Sar</taxon>
        <taxon>Alveolata</taxon>
        <taxon>Dinophyceae</taxon>
        <taxon>Prorocentrales</taxon>
        <taxon>Prorocentraceae</taxon>
        <taxon>Prorocentrum</taxon>
    </lineage>
</organism>
<name>A0ABN9RQH8_9DINO</name>
<keyword evidence="1" id="KW-0812">Transmembrane</keyword>
<evidence type="ECO:0000313" key="2">
    <source>
        <dbReference type="EMBL" id="CAK0820619.1"/>
    </source>
</evidence>
<evidence type="ECO:0000313" key="3">
    <source>
        <dbReference type="Proteomes" id="UP001189429"/>
    </source>
</evidence>
<keyword evidence="1" id="KW-0472">Membrane</keyword>
<proteinExistence type="predicted"/>
<gene>
    <name evidence="2" type="ORF">PCOR1329_LOCUS22235</name>
</gene>
<evidence type="ECO:0000256" key="1">
    <source>
        <dbReference type="SAM" id="Phobius"/>
    </source>
</evidence>
<feature type="non-terminal residue" evidence="2">
    <location>
        <position position="1"/>
    </location>
</feature>
<dbReference type="EMBL" id="CAUYUJ010007406">
    <property type="protein sequence ID" value="CAK0820619.1"/>
    <property type="molecule type" value="Genomic_DNA"/>
</dbReference>
<keyword evidence="1" id="KW-1133">Transmembrane helix</keyword>
<reference evidence="2" key="1">
    <citation type="submission" date="2023-10" db="EMBL/GenBank/DDBJ databases">
        <authorList>
            <person name="Chen Y."/>
            <person name="Shah S."/>
            <person name="Dougan E. K."/>
            <person name="Thang M."/>
            <person name="Chan C."/>
        </authorList>
    </citation>
    <scope>NUCLEOTIDE SEQUENCE [LARGE SCALE GENOMIC DNA]</scope>
</reference>
<comment type="caution">
    <text evidence="2">The sequence shown here is derived from an EMBL/GenBank/DDBJ whole genome shotgun (WGS) entry which is preliminary data.</text>
</comment>